<gene>
    <name evidence="2" type="ORF">FY030_14800</name>
</gene>
<keyword evidence="2" id="KW-0808">Transferase</keyword>
<sequence length="177" mass="19000">MGEYRLRPVREGDAEAVLEAFLSAPDMARQGDVTDLASAQGYVAWLQGPTRHSFAVCTGDRVVGLVAVGVDEANRNGWVFYWMHAAHRGLGVTGRAVATVADWALQPAPTGAGMERLELGHRVNNPASGRVALAAGFVQEGRERGKFLINGERVDVLTYGRLVSDPWPETTVLSIGS</sequence>
<dbReference type="KEGG" id="serw:FY030_14800"/>
<dbReference type="Proteomes" id="UP000326546">
    <property type="component" value="Chromosome"/>
</dbReference>
<dbReference type="PANTHER" id="PTHR46067:SF27">
    <property type="entry name" value="ACYL-COA N-ACYLTRANSFERASES (NAT) SUPERFAMILY PROTEIN"/>
    <property type="match status" value="1"/>
</dbReference>
<organism evidence="2 3">
    <name type="scientific">Ornithinimicrobium pratense</name>
    <dbReference type="NCBI Taxonomy" id="2593973"/>
    <lineage>
        <taxon>Bacteria</taxon>
        <taxon>Bacillati</taxon>
        <taxon>Actinomycetota</taxon>
        <taxon>Actinomycetes</taxon>
        <taxon>Micrococcales</taxon>
        <taxon>Ornithinimicrobiaceae</taxon>
        <taxon>Ornithinimicrobium</taxon>
    </lineage>
</organism>
<dbReference type="SUPFAM" id="SSF55729">
    <property type="entry name" value="Acyl-CoA N-acyltransferases (Nat)"/>
    <property type="match status" value="1"/>
</dbReference>
<dbReference type="AlphaFoldDB" id="A0A5J6VAM4"/>
<proteinExistence type="predicted"/>
<evidence type="ECO:0000313" key="3">
    <source>
        <dbReference type="Proteomes" id="UP000326546"/>
    </source>
</evidence>
<accession>A0A5J6VAM4</accession>
<name>A0A5J6VAM4_9MICO</name>
<keyword evidence="3" id="KW-1185">Reference proteome</keyword>
<dbReference type="InterPro" id="IPR016181">
    <property type="entry name" value="Acyl_CoA_acyltransferase"/>
</dbReference>
<feature type="domain" description="N-acetyltransferase" evidence="1">
    <location>
        <begin position="4"/>
        <end position="160"/>
    </location>
</feature>
<dbReference type="InterPro" id="IPR000182">
    <property type="entry name" value="GNAT_dom"/>
</dbReference>
<dbReference type="OrthoDB" id="2061990at2"/>
<dbReference type="PROSITE" id="PS51186">
    <property type="entry name" value="GNAT"/>
    <property type="match status" value="1"/>
</dbReference>
<dbReference type="Gene3D" id="3.40.630.30">
    <property type="match status" value="1"/>
</dbReference>
<dbReference type="EMBL" id="CP044427">
    <property type="protein sequence ID" value="QFG70376.1"/>
    <property type="molecule type" value="Genomic_DNA"/>
</dbReference>
<evidence type="ECO:0000313" key="2">
    <source>
        <dbReference type="EMBL" id="QFG70376.1"/>
    </source>
</evidence>
<dbReference type="GO" id="GO:0016747">
    <property type="term" value="F:acyltransferase activity, transferring groups other than amino-acyl groups"/>
    <property type="evidence" value="ECO:0007669"/>
    <property type="project" value="InterPro"/>
</dbReference>
<reference evidence="2 3" key="1">
    <citation type="submission" date="2019-09" db="EMBL/GenBank/DDBJ databases">
        <title>Serinicoccus pratensis sp. nov., isolated from meadow soil.</title>
        <authorList>
            <person name="Zhang W."/>
        </authorList>
    </citation>
    <scope>NUCLEOTIDE SEQUENCE [LARGE SCALE GENOMIC DNA]</scope>
    <source>
        <strain evidence="2 3">W204</strain>
    </source>
</reference>
<protein>
    <submittedName>
        <fullName evidence="2">GNAT family N-acetyltransferase</fullName>
    </submittedName>
</protein>
<evidence type="ECO:0000259" key="1">
    <source>
        <dbReference type="PROSITE" id="PS51186"/>
    </source>
</evidence>
<dbReference type="Pfam" id="PF13302">
    <property type="entry name" value="Acetyltransf_3"/>
    <property type="match status" value="1"/>
</dbReference>
<dbReference type="PANTHER" id="PTHR46067">
    <property type="entry name" value="ACYL-COA N-ACYLTRANSFERASES (NAT) SUPERFAMILY PROTEIN"/>
    <property type="match status" value="1"/>
</dbReference>